<protein>
    <submittedName>
        <fullName evidence="2">Uncharacterized protein</fullName>
    </submittedName>
</protein>
<sequence>MFPGSSTDSHHRSFGATGLGAEASNLLHRGFLPGSRQQQYTTDAKSLEEIVNGFDSPAESARKLEAYCRQETALGRAGKGLNNNEKAHRVVLGTVDSIILGVFDPKGPLLELVAAQSGVPGPSGRVVYGGNLRYLLPISVLPTATQRELLIQTGEQFDAAHATSQRSFYALGGGSAGRRAKPRDALCEFLSLPDRYQSDSRSIQLTAEEYFLFCFVYLMISGPISAMDVAAGRSQHSYSGRKDFWSSHELGIGSSKRRCPSDTGEAFSDAYDRLLDLYLARYFDQTPMTSGESDSTSPGEKQHRRRMGLLLVHLVTPFWISPQLSGPVGVAQMKLDVPLLRSLRTVCIRVLALDSLRASITAIDAEEARGSTAFGGMSDQEVRYSPLAKARSVLLGDRVAIGIVAKQSWTLLSGDRDGSRSPLPPSFPPECQVLLPSIVELLHLKLCKDKSAASSSVSSETAVYLIKIWIMLLQPWGAGSWLGSPSVADADVWPYYVTAMQRLLRNPVNMEALPLYYPLMEVVFTHPAVSGTCEDMLMEGEDDRKFFNSSEIYSFVHMLVVLFECVVNDRLMSEIAINSLPPQGGGNAVFTTPSTLAKTFVEDVNPVYRALLRSASFLSDFKHDIKRIADAMKVSSFWGRTILVTGQSRPPDTAGRASQRARGPPQVPLQRTSIILVDDIPVDGHL</sequence>
<dbReference type="Proteomes" id="UP000570595">
    <property type="component" value="Unassembled WGS sequence"/>
</dbReference>
<evidence type="ECO:0000313" key="3">
    <source>
        <dbReference type="Proteomes" id="UP000570595"/>
    </source>
</evidence>
<dbReference type="EMBL" id="JABAHT010000161">
    <property type="protein sequence ID" value="KAF4662711.1"/>
    <property type="molecule type" value="Genomic_DNA"/>
</dbReference>
<comment type="caution">
    <text evidence="2">The sequence shown here is derived from an EMBL/GenBank/DDBJ whole genome shotgun (WGS) entry which is preliminary data.</text>
</comment>
<proteinExistence type="predicted"/>
<dbReference type="OrthoDB" id="10433048at2759"/>
<name>A0A7J6LV48_PEROL</name>
<dbReference type="AlphaFoldDB" id="A0A7J6LV48"/>
<feature type="region of interest" description="Disordered" evidence="1">
    <location>
        <begin position="647"/>
        <end position="668"/>
    </location>
</feature>
<evidence type="ECO:0000256" key="1">
    <source>
        <dbReference type="SAM" id="MobiDB-lite"/>
    </source>
</evidence>
<evidence type="ECO:0000313" key="2">
    <source>
        <dbReference type="EMBL" id="KAF4662711.1"/>
    </source>
</evidence>
<reference evidence="2 3" key="1">
    <citation type="submission" date="2020-04" db="EMBL/GenBank/DDBJ databases">
        <title>Perkinsus olseni comparative genomics.</title>
        <authorList>
            <person name="Bogema D.R."/>
        </authorList>
    </citation>
    <scope>NUCLEOTIDE SEQUENCE [LARGE SCALE GENOMIC DNA]</scope>
    <source>
        <strain evidence="2">ATCC PRA-179</strain>
    </source>
</reference>
<gene>
    <name evidence="2" type="ORF">FOZ61_002270</name>
</gene>
<organism evidence="2 3">
    <name type="scientific">Perkinsus olseni</name>
    <name type="common">Perkinsus atlanticus</name>
    <dbReference type="NCBI Taxonomy" id="32597"/>
    <lineage>
        <taxon>Eukaryota</taxon>
        <taxon>Sar</taxon>
        <taxon>Alveolata</taxon>
        <taxon>Perkinsozoa</taxon>
        <taxon>Perkinsea</taxon>
        <taxon>Perkinsida</taxon>
        <taxon>Perkinsidae</taxon>
        <taxon>Perkinsus</taxon>
    </lineage>
</organism>
<accession>A0A7J6LV48</accession>